<evidence type="ECO:0000313" key="1">
    <source>
        <dbReference type="EMBL" id="KAH7934294.1"/>
    </source>
</evidence>
<reference evidence="1" key="1">
    <citation type="submission" date="2020-05" db="EMBL/GenBank/DDBJ databases">
        <title>Large-scale comparative analyses of tick genomes elucidate their genetic diversity and vector capacities.</title>
        <authorList>
            <person name="Jia N."/>
            <person name="Wang J."/>
            <person name="Shi W."/>
            <person name="Du L."/>
            <person name="Sun Y."/>
            <person name="Zhan W."/>
            <person name="Jiang J."/>
            <person name="Wang Q."/>
            <person name="Zhang B."/>
            <person name="Ji P."/>
            <person name="Sakyi L.B."/>
            <person name="Cui X."/>
            <person name="Yuan T."/>
            <person name="Jiang B."/>
            <person name="Yang W."/>
            <person name="Lam T.T.-Y."/>
            <person name="Chang Q."/>
            <person name="Ding S."/>
            <person name="Wang X."/>
            <person name="Zhu J."/>
            <person name="Ruan X."/>
            <person name="Zhao L."/>
            <person name="Wei J."/>
            <person name="Que T."/>
            <person name="Du C."/>
            <person name="Cheng J."/>
            <person name="Dai P."/>
            <person name="Han X."/>
            <person name="Huang E."/>
            <person name="Gao Y."/>
            <person name="Liu J."/>
            <person name="Shao H."/>
            <person name="Ye R."/>
            <person name="Li L."/>
            <person name="Wei W."/>
            <person name="Wang X."/>
            <person name="Wang C."/>
            <person name="Yang T."/>
            <person name="Huo Q."/>
            <person name="Li W."/>
            <person name="Guo W."/>
            <person name="Chen H."/>
            <person name="Zhou L."/>
            <person name="Ni X."/>
            <person name="Tian J."/>
            <person name="Zhou Y."/>
            <person name="Sheng Y."/>
            <person name="Liu T."/>
            <person name="Pan Y."/>
            <person name="Xia L."/>
            <person name="Li J."/>
            <person name="Zhao F."/>
            <person name="Cao W."/>
        </authorList>
    </citation>
    <scope>NUCLEOTIDE SEQUENCE</scope>
    <source>
        <strain evidence="1">Dsil-2018</strain>
    </source>
</reference>
<keyword evidence="2" id="KW-1185">Reference proteome</keyword>
<sequence>MSPGKGKEGESDVAALFSEFKREMRAELRELKKSVQHCSDTCDDVKDVTQDLKALRDELKSLVSENQKLKAENKQLTLKLQELEQYQRSNNLEIKGVPDECDPLVAVRKICELVSEPVDERDIDICHRVPTANSITKNIVVRFVRRAKRDSILAKAKKMRIGAKDVGLVGDNSPIFVNEHLTRHNKQLLGATVAKKKELKWKFVWTAGGKVLARKDEDSRVLRISSSEDLEKMS</sequence>
<protein>
    <submittedName>
        <fullName evidence="1">Uncharacterized protein</fullName>
    </submittedName>
</protein>
<proteinExistence type="predicted"/>
<dbReference type="Proteomes" id="UP000821865">
    <property type="component" value="Chromosome 9"/>
</dbReference>
<dbReference type="EMBL" id="CM023478">
    <property type="protein sequence ID" value="KAH7934294.1"/>
    <property type="molecule type" value="Genomic_DNA"/>
</dbReference>
<gene>
    <name evidence="1" type="ORF">HPB49_024580</name>
</gene>
<evidence type="ECO:0000313" key="2">
    <source>
        <dbReference type="Proteomes" id="UP000821865"/>
    </source>
</evidence>
<accession>A0ACB8C608</accession>
<organism evidence="1 2">
    <name type="scientific">Dermacentor silvarum</name>
    <name type="common">Tick</name>
    <dbReference type="NCBI Taxonomy" id="543639"/>
    <lineage>
        <taxon>Eukaryota</taxon>
        <taxon>Metazoa</taxon>
        <taxon>Ecdysozoa</taxon>
        <taxon>Arthropoda</taxon>
        <taxon>Chelicerata</taxon>
        <taxon>Arachnida</taxon>
        <taxon>Acari</taxon>
        <taxon>Parasitiformes</taxon>
        <taxon>Ixodida</taxon>
        <taxon>Ixodoidea</taxon>
        <taxon>Ixodidae</taxon>
        <taxon>Rhipicephalinae</taxon>
        <taxon>Dermacentor</taxon>
    </lineage>
</organism>
<comment type="caution">
    <text evidence="1">The sequence shown here is derived from an EMBL/GenBank/DDBJ whole genome shotgun (WGS) entry which is preliminary data.</text>
</comment>
<name>A0ACB8C608_DERSI</name>